<reference evidence="2" key="1">
    <citation type="journal article" date="2021" name="PeerJ">
        <title>Extensive microbial diversity within the chicken gut microbiome revealed by metagenomics and culture.</title>
        <authorList>
            <person name="Gilroy R."/>
            <person name="Ravi A."/>
            <person name="Getino M."/>
            <person name="Pursley I."/>
            <person name="Horton D.L."/>
            <person name="Alikhan N.F."/>
            <person name="Baker D."/>
            <person name="Gharbi K."/>
            <person name="Hall N."/>
            <person name="Watson M."/>
            <person name="Adriaenssens E.M."/>
            <person name="Foster-Nyarko E."/>
            <person name="Jarju S."/>
            <person name="Secka A."/>
            <person name="Antonio M."/>
            <person name="Oren A."/>
            <person name="Chaudhuri R.R."/>
            <person name="La Ragione R."/>
            <person name="Hildebrand F."/>
            <person name="Pallen M.J."/>
        </authorList>
    </citation>
    <scope>NUCLEOTIDE SEQUENCE</scope>
    <source>
        <strain evidence="2">3436</strain>
    </source>
</reference>
<evidence type="ECO:0000259" key="1">
    <source>
        <dbReference type="Pfam" id="PF04326"/>
    </source>
</evidence>
<sequence>MLDFAHLNRYRENNRLEAKRAQGGLPHSLWETYSAFANTRGGLILLGVAEAPDHRFYSVPLPDPEALVQEFWRLVADPAVTNVNLLRPSDVNIRESEGNPIVVIHVPRAALRNKPVYIGTDPFTGTYRRSGEGDYRCTPQEVQTMLRARDAARRHL</sequence>
<dbReference type="EMBL" id="DXBO01000134">
    <property type="protein sequence ID" value="HIZ48912.1"/>
    <property type="molecule type" value="Genomic_DNA"/>
</dbReference>
<comment type="caution">
    <text evidence="2">The sequence shown here is derived from an EMBL/GenBank/DDBJ whole genome shotgun (WGS) entry which is preliminary data.</text>
</comment>
<name>A0A9D2F495_9FIRM</name>
<keyword evidence="2" id="KW-0547">Nucleotide-binding</keyword>
<gene>
    <name evidence="2" type="ORF">H9810_09345</name>
</gene>
<evidence type="ECO:0000313" key="3">
    <source>
        <dbReference type="Proteomes" id="UP000824031"/>
    </source>
</evidence>
<dbReference type="InterPro" id="IPR007421">
    <property type="entry name" value="Schlafen_AlbA_2_dom"/>
</dbReference>
<protein>
    <submittedName>
        <fullName evidence="2">ATP-binding protein</fullName>
    </submittedName>
</protein>
<accession>A0A9D2F495</accession>
<dbReference type="Pfam" id="PF04326">
    <property type="entry name" value="SLFN_AlbA_2"/>
    <property type="match status" value="1"/>
</dbReference>
<dbReference type="Proteomes" id="UP000824031">
    <property type="component" value="Unassembled WGS sequence"/>
</dbReference>
<organism evidence="2 3">
    <name type="scientific">Candidatus Gemmiger excrementavium</name>
    <dbReference type="NCBI Taxonomy" id="2838608"/>
    <lineage>
        <taxon>Bacteria</taxon>
        <taxon>Bacillati</taxon>
        <taxon>Bacillota</taxon>
        <taxon>Clostridia</taxon>
        <taxon>Eubacteriales</taxon>
        <taxon>Gemmiger</taxon>
    </lineage>
</organism>
<proteinExistence type="predicted"/>
<keyword evidence="2" id="KW-0067">ATP-binding</keyword>
<dbReference type="AlphaFoldDB" id="A0A9D2F495"/>
<dbReference type="InterPro" id="IPR038461">
    <property type="entry name" value="Schlafen_AlbA_2_dom_sf"/>
</dbReference>
<dbReference type="GO" id="GO:0005524">
    <property type="term" value="F:ATP binding"/>
    <property type="evidence" value="ECO:0007669"/>
    <property type="project" value="UniProtKB-KW"/>
</dbReference>
<feature type="domain" description="Schlafen AlbA-2" evidence="1">
    <location>
        <begin position="12"/>
        <end position="136"/>
    </location>
</feature>
<evidence type="ECO:0000313" key="2">
    <source>
        <dbReference type="EMBL" id="HIZ48912.1"/>
    </source>
</evidence>
<reference evidence="2" key="2">
    <citation type="submission" date="2021-04" db="EMBL/GenBank/DDBJ databases">
        <authorList>
            <person name="Gilroy R."/>
        </authorList>
    </citation>
    <scope>NUCLEOTIDE SEQUENCE</scope>
    <source>
        <strain evidence="2">3436</strain>
    </source>
</reference>
<dbReference type="Gene3D" id="3.30.950.30">
    <property type="entry name" value="Schlafen, AAA domain"/>
    <property type="match status" value="1"/>
</dbReference>